<sequence>MFETYDSAEIPIPKGLSLPGARLWSYATQQLHIPWFYVQYRVTTAEYSLSSMFLFGRHEQLLELMGNPDIEVTQVYIVTPEHLNKSGHWQMDILKEISIGFRYTEHYEDAINIFTLDDGRKYYYPDYSESEKLEKVEVLFSI</sequence>
<evidence type="ECO:0000313" key="1">
    <source>
        <dbReference type="EMBL" id="OIQ74574.1"/>
    </source>
</evidence>
<organism evidence="1">
    <name type="scientific">mine drainage metagenome</name>
    <dbReference type="NCBI Taxonomy" id="410659"/>
    <lineage>
        <taxon>unclassified sequences</taxon>
        <taxon>metagenomes</taxon>
        <taxon>ecological metagenomes</taxon>
    </lineage>
</organism>
<name>A0A1J5PSJ1_9ZZZZ</name>
<dbReference type="EMBL" id="MLJW01002460">
    <property type="protein sequence ID" value="OIQ74574.1"/>
    <property type="molecule type" value="Genomic_DNA"/>
</dbReference>
<comment type="caution">
    <text evidence="1">The sequence shown here is derived from an EMBL/GenBank/DDBJ whole genome shotgun (WGS) entry which is preliminary data.</text>
</comment>
<proteinExistence type="predicted"/>
<dbReference type="AlphaFoldDB" id="A0A1J5PSJ1"/>
<reference evidence="1" key="1">
    <citation type="submission" date="2016-10" db="EMBL/GenBank/DDBJ databases">
        <title>Sequence of Gallionella enrichment culture.</title>
        <authorList>
            <person name="Poehlein A."/>
            <person name="Muehling M."/>
            <person name="Daniel R."/>
        </authorList>
    </citation>
    <scope>NUCLEOTIDE SEQUENCE</scope>
</reference>
<accession>A0A1J5PSJ1</accession>
<protein>
    <submittedName>
        <fullName evidence="1">Uncharacterized protein</fullName>
    </submittedName>
</protein>
<gene>
    <name evidence="1" type="ORF">GALL_437710</name>
</gene>